<reference evidence="2" key="1">
    <citation type="submission" date="2019-12" db="EMBL/GenBank/DDBJ databases">
        <title>Genome sequencing and annotation of Brassica cretica.</title>
        <authorList>
            <person name="Studholme D.J."/>
            <person name="Sarris P.F."/>
        </authorList>
    </citation>
    <scope>NUCLEOTIDE SEQUENCE</scope>
    <source>
        <strain evidence="2">PFS-001/15</strain>
        <tissue evidence="2">Leaf</tissue>
    </source>
</reference>
<feature type="compositionally biased region" description="Basic residues" evidence="1">
    <location>
        <begin position="26"/>
        <end position="38"/>
    </location>
</feature>
<proteinExistence type="predicted"/>
<sequence>MLHDDGDRRKRHYIHSFRIFQPQPSRGKKRRILTRSKPHTAGNTSSREDNTTLNRNFQQSLVPTDSVSYPQIRLSAIPGSCWFRVLSSDQTFCSPWFLLVSVCPLFLVFESEKIPVERNPGFWKLRSLNRGDSKEIFKVPALWSEVLAGKGASLATSSKFESTPGFSF</sequence>
<name>A0A8S9KPG0_BRACR</name>
<feature type="compositionally biased region" description="Polar residues" evidence="1">
    <location>
        <begin position="41"/>
        <end position="54"/>
    </location>
</feature>
<evidence type="ECO:0000313" key="2">
    <source>
        <dbReference type="EMBL" id="KAF2595607.1"/>
    </source>
</evidence>
<feature type="region of interest" description="Disordered" evidence="1">
    <location>
        <begin position="23"/>
        <end position="54"/>
    </location>
</feature>
<dbReference type="EMBL" id="QGKW02000717">
    <property type="protein sequence ID" value="KAF2595607.1"/>
    <property type="molecule type" value="Genomic_DNA"/>
</dbReference>
<accession>A0A8S9KPG0</accession>
<dbReference type="AlphaFoldDB" id="A0A8S9KPG0"/>
<evidence type="ECO:0000313" key="3">
    <source>
        <dbReference type="Proteomes" id="UP000712281"/>
    </source>
</evidence>
<gene>
    <name evidence="2" type="ORF">F2Q68_00009753</name>
</gene>
<protein>
    <submittedName>
        <fullName evidence="2">Uncharacterized protein</fullName>
    </submittedName>
</protein>
<comment type="caution">
    <text evidence="2">The sequence shown here is derived from an EMBL/GenBank/DDBJ whole genome shotgun (WGS) entry which is preliminary data.</text>
</comment>
<dbReference type="Proteomes" id="UP000712281">
    <property type="component" value="Unassembled WGS sequence"/>
</dbReference>
<organism evidence="2 3">
    <name type="scientific">Brassica cretica</name>
    <name type="common">Mustard</name>
    <dbReference type="NCBI Taxonomy" id="69181"/>
    <lineage>
        <taxon>Eukaryota</taxon>
        <taxon>Viridiplantae</taxon>
        <taxon>Streptophyta</taxon>
        <taxon>Embryophyta</taxon>
        <taxon>Tracheophyta</taxon>
        <taxon>Spermatophyta</taxon>
        <taxon>Magnoliopsida</taxon>
        <taxon>eudicotyledons</taxon>
        <taxon>Gunneridae</taxon>
        <taxon>Pentapetalae</taxon>
        <taxon>rosids</taxon>
        <taxon>malvids</taxon>
        <taxon>Brassicales</taxon>
        <taxon>Brassicaceae</taxon>
        <taxon>Brassiceae</taxon>
        <taxon>Brassica</taxon>
    </lineage>
</organism>
<evidence type="ECO:0000256" key="1">
    <source>
        <dbReference type="SAM" id="MobiDB-lite"/>
    </source>
</evidence>